<keyword evidence="3" id="KW-1185">Reference proteome</keyword>
<feature type="compositionally biased region" description="Polar residues" evidence="1">
    <location>
        <begin position="145"/>
        <end position="159"/>
    </location>
</feature>
<dbReference type="EMBL" id="LT671828">
    <property type="protein sequence ID" value="SHO80046.1"/>
    <property type="molecule type" value="Genomic_DNA"/>
</dbReference>
<accession>A0A1M8AC50</accession>
<organism evidence="2 3">
    <name type="scientific">Malassezia sympodialis (strain ATCC 42132)</name>
    <name type="common">Atopic eczema-associated yeast</name>
    <dbReference type="NCBI Taxonomy" id="1230383"/>
    <lineage>
        <taxon>Eukaryota</taxon>
        <taxon>Fungi</taxon>
        <taxon>Dikarya</taxon>
        <taxon>Basidiomycota</taxon>
        <taxon>Ustilaginomycotina</taxon>
        <taxon>Malasseziomycetes</taxon>
        <taxon>Malasseziales</taxon>
        <taxon>Malasseziaceae</taxon>
        <taxon>Malassezia</taxon>
    </lineage>
</organism>
<dbReference type="AlphaFoldDB" id="A0A1M8AC50"/>
<dbReference type="Proteomes" id="UP000186303">
    <property type="component" value="Chromosome 8"/>
</dbReference>
<dbReference type="OrthoDB" id="3347633at2759"/>
<dbReference type="VEuPathDB" id="FungiDB:MSYG_4401"/>
<evidence type="ECO:0000313" key="3">
    <source>
        <dbReference type="Proteomes" id="UP000186303"/>
    </source>
</evidence>
<sequence length="187" mass="21225">MQKRKRPEFHDRGAVWSNFRTTGVDGSDIEWADDNPLNAPSSRGYAPVDAQHDRKRRHVEYEMSNMSLGETNPSMVRDEEMTSGSSYDISPNRVYVNSLEDSSDEEDGGPQDMSFWEVNPLVARRLESKARAQQAEKVPPWIKPNQPNEQESPTPNSLVLWQPPPWAAEPAQAVDRTQESDMMAIEP</sequence>
<proteinExistence type="predicted"/>
<protein>
    <submittedName>
        <fullName evidence="2">Uncharacterized protein</fullName>
    </submittedName>
</protein>
<evidence type="ECO:0000313" key="2">
    <source>
        <dbReference type="EMBL" id="SHO80046.1"/>
    </source>
</evidence>
<feature type="compositionally biased region" description="Polar residues" evidence="1">
    <location>
        <begin position="64"/>
        <end position="74"/>
    </location>
</feature>
<reference evidence="3" key="1">
    <citation type="journal article" date="2017" name="Nucleic Acids Res.">
        <title>Proteogenomics produces comprehensive and highly accurate protein-coding gene annotation in a complete genome assembly of Malassezia sympodialis.</title>
        <authorList>
            <person name="Zhu Y."/>
            <person name="Engstroem P.G."/>
            <person name="Tellgren-Roth C."/>
            <person name="Baudo C.D."/>
            <person name="Kennell J.C."/>
            <person name="Sun S."/>
            <person name="Billmyre R.B."/>
            <person name="Schroeder M.S."/>
            <person name="Andersson A."/>
            <person name="Holm T."/>
            <person name="Sigurgeirsson B."/>
            <person name="Wu G."/>
            <person name="Sankaranarayanan S.R."/>
            <person name="Siddharthan R."/>
            <person name="Sanyal K."/>
            <person name="Lundeberg J."/>
            <person name="Nystedt B."/>
            <person name="Boekhout T."/>
            <person name="Dawson T.L. Jr."/>
            <person name="Heitman J."/>
            <person name="Scheynius A."/>
            <person name="Lehtioe J."/>
        </authorList>
    </citation>
    <scope>NUCLEOTIDE SEQUENCE [LARGE SCALE GENOMIC DNA]</scope>
    <source>
        <strain evidence="3">ATCC 42132</strain>
    </source>
</reference>
<feature type="region of interest" description="Disordered" evidence="1">
    <location>
        <begin position="25"/>
        <end position="187"/>
    </location>
</feature>
<gene>
    <name evidence="2" type="ORF">MSYG_4401</name>
</gene>
<name>A0A1M8AC50_MALS4</name>
<evidence type="ECO:0000256" key="1">
    <source>
        <dbReference type="SAM" id="MobiDB-lite"/>
    </source>
</evidence>